<dbReference type="EMBL" id="JACGWJ010000017">
    <property type="protein sequence ID" value="KAL0355953.1"/>
    <property type="molecule type" value="Genomic_DNA"/>
</dbReference>
<reference evidence="3" key="1">
    <citation type="submission" date="2020-06" db="EMBL/GenBank/DDBJ databases">
        <authorList>
            <person name="Li T."/>
            <person name="Hu X."/>
            <person name="Zhang T."/>
            <person name="Song X."/>
            <person name="Zhang H."/>
            <person name="Dai N."/>
            <person name="Sheng W."/>
            <person name="Hou X."/>
            <person name="Wei L."/>
        </authorList>
    </citation>
    <scope>NUCLEOTIDE SEQUENCE</scope>
    <source>
        <strain evidence="3">G02</strain>
        <tissue evidence="3">Leaf</tissue>
    </source>
</reference>
<feature type="domain" description="DUF4283" evidence="2">
    <location>
        <begin position="34"/>
        <end position="117"/>
    </location>
</feature>
<dbReference type="Pfam" id="PF14111">
    <property type="entry name" value="DUF4283"/>
    <property type="match status" value="1"/>
</dbReference>
<dbReference type="PANTHER" id="PTHR31286:SF153">
    <property type="entry name" value="DUF4283 DOMAIN PROTEIN"/>
    <property type="match status" value="1"/>
</dbReference>
<dbReference type="InterPro" id="IPR040256">
    <property type="entry name" value="At4g02000-like"/>
</dbReference>
<evidence type="ECO:0000313" key="3">
    <source>
        <dbReference type="EMBL" id="KAL0355953.1"/>
    </source>
</evidence>
<comment type="caution">
    <text evidence="3">The sequence shown here is derived from an EMBL/GenBank/DDBJ whole genome shotgun (WGS) entry which is preliminary data.</text>
</comment>
<reference evidence="3" key="2">
    <citation type="journal article" date="2024" name="Plant">
        <title>Genomic evolution and insights into agronomic trait innovations of Sesamum species.</title>
        <authorList>
            <person name="Miao H."/>
            <person name="Wang L."/>
            <person name="Qu L."/>
            <person name="Liu H."/>
            <person name="Sun Y."/>
            <person name="Le M."/>
            <person name="Wang Q."/>
            <person name="Wei S."/>
            <person name="Zheng Y."/>
            <person name="Lin W."/>
            <person name="Duan Y."/>
            <person name="Cao H."/>
            <person name="Xiong S."/>
            <person name="Wang X."/>
            <person name="Wei L."/>
            <person name="Li C."/>
            <person name="Ma Q."/>
            <person name="Ju M."/>
            <person name="Zhao R."/>
            <person name="Li G."/>
            <person name="Mu C."/>
            <person name="Tian Q."/>
            <person name="Mei H."/>
            <person name="Zhang T."/>
            <person name="Gao T."/>
            <person name="Zhang H."/>
        </authorList>
    </citation>
    <scope>NUCLEOTIDE SEQUENCE</scope>
    <source>
        <strain evidence="3">G02</strain>
    </source>
</reference>
<dbReference type="SUPFAM" id="SSF56219">
    <property type="entry name" value="DNase I-like"/>
    <property type="match status" value="1"/>
</dbReference>
<evidence type="ECO:0000259" key="1">
    <source>
        <dbReference type="Pfam" id="PF03372"/>
    </source>
</evidence>
<dbReference type="PANTHER" id="PTHR31286">
    <property type="entry name" value="GLYCINE-RICH CELL WALL STRUCTURAL PROTEIN 1.8-LIKE"/>
    <property type="match status" value="1"/>
</dbReference>
<dbReference type="Gene3D" id="3.60.10.10">
    <property type="entry name" value="Endonuclease/exonuclease/phosphatase"/>
    <property type="match status" value="1"/>
</dbReference>
<evidence type="ECO:0008006" key="4">
    <source>
        <dbReference type="Google" id="ProtNLM"/>
    </source>
</evidence>
<gene>
    <name evidence="3" type="ORF">Sradi_4042200</name>
</gene>
<feature type="domain" description="Endonuclease/exonuclease/phosphatase" evidence="1">
    <location>
        <begin position="233"/>
        <end position="316"/>
    </location>
</feature>
<evidence type="ECO:0000259" key="2">
    <source>
        <dbReference type="Pfam" id="PF14111"/>
    </source>
</evidence>
<dbReference type="InterPro" id="IPR025558">
    <property type="entry name" value="DUF4283"/>
</dbReference>
<protein>
    <recommendedName>
        <fullName evidence="4">DUF4283 domain-containing protein</fullName>
    </recommendedName>
</protein>
<proteinExistence type="predicted"/>
<organism evidence="3">
    <name type="scientific">Sesamum radiatum</name>
    <name type="common">Black benniseed</name>
    <dbReference type="NCBI Taxonomy" id="300843"/>
    <lineage>
        <taxon>Eukaryota</taxon>
        <taxon>Viridiplantae</taxon>
        <taxon>Streptophyta</taxon>
        <taxon>Embryophyta</taxon>
        <taxon>Tracheophyta</taxon>
        <taxon>Spermatophyta</taxon>
        <taxon>Magnoliopsida</taxon>
        <taxon>eudicotyledons</taxon>
        <taxon>Gunneridae</taxon>
        <taxon>Pentapetalae</taxon>
        <taxon>asterids</taxon>
        <taxon>lamiids</taxon>
        <taxon>Lamiales</taxon>
        <taxon>Pedaliaceae</taxon>
        <taxon>Sesamum</taxon>
    </lineage>
</organism>
<dbReference type="InterPro" id="IPR036691">
    <property type="entry name" value="Endo/exonu/phosph_ase_sf"/>
</dbReference>
<dbReference type="GO" id="GO:0003824">
    <property type="term" value="F:catalytic activity"/>
    <property type="evidence" value="ECO:0007669"/>
    <property type="project" value="InterPro"/>
</dbReference>
<dbReference type="InterPro" id="IPR005135">
    <property type="entry name" value="Endo/exonuclease/phosphatase"/>
</dbReference>
<accession>A0AAW2PLJ3</accession>
<name>A0AAW2PLJ3_SESRA</name>
<sequence>MDSGFNRLQSALSLTEIEDDGVVVALNIWYSDSESFELCLVGRILTLRPFHVDALKTTLLLAFNPVRGMELKPLEGNRFILKFNHIVDRNRVLEGCLWSFEKNLLVPNSINLNENPQEVNLDWAEFYIHVHGLPLSKMSKEMAKFIGDHLGRFVDVDMDTAGHVWGSHMRIRVSLNVTKPLKRVLKFCELRFATDFVDPGDATPFGPWLRATNLPTGRNNCGAAPPRSMILLCWNCQGLGNPCTVHVLGELLRAHGPSLVFLVETKCKKSRIDAIKRCFDLYGCCVESQGRSGGLALLWNKSLSVQLQSFGPHHIDVTVYPESESESEAEV</sequence>
<dbReference type="Pfam" id="PF03372">
    <property type="entry name" value="Exo_endo_phos"/>
    <property type="match status" value="1"/>
</dbReference>
<dbReference type="AlphaFoldDB" id="A0AAW2PLJ3"/>